<dbReference type="AlphaFoldDB" id="A0A3E3IVX7"/>
<sequence>MANSVITLKAREKMVKARAGIQPLPAIVGMAFGDGGVDSSGTVLAPGETLRNEILRKAIDGYTEITSTSYRYTCTLGKEELVGNAISEIALYDTDGDYVGLKTFRTKYKDEDMEMVFELDDQF</sequence>
<gene>
    <name evidence="1" type="ORF">DWY69_13665</name>
</gene>
<evidence type="ECO:0000313" key="2">
    <source>
        <dbReference type="Proteomes" id="UP000261166"/>
    </source>
</evidence>
<reference evidence="1 2" key="1">
    <citation type="submission" date="2018-08" db="EMBL/GenBank/DDBJ databases">
        <title>A genome reference for cultivated species of the human gut microbiota.</title>
        <authorList>
            <person name="Zou Y."/>
            <person name="Xue W."/>
            <person name="Luo G."/>
        </authorList>
    </citation>
    <scope>NUCLEOTIDE SEQUENCE [LARGE SCALE GENOMIC DNA]</scope>
    <source>
        <strain evidence="1 2">AF26-4BH</strain>
    </source>
</reference>
<evidence type="ECO:0008006" key="3">
    <source>
        <dbReference type="Google" id="ProtNLM"/>
    </source>
</evidence>
<organism evidence="1 2">
    <name type="scientific">Eisenbergiella massiliensis</name>
    <dbReference type="NCBI Taxonomy" id="1720294"/>
    <lineage>
        <taxon>Bacteria</taxon>
        <taxon>Bacillati</taxon>
        <taxon>Bacillota</taxon>
        <taxon>Clostridia</taxon>
        <taxon>Lachnospirales</taxon>
        <taxon>Lachnospiraceae</taxon>
        <taxon>Eisenbergiella</taxon>
    </lineage>
</organism>
<accession>A0A3E3IVX7</accession>
<protein>
    <recommendedName>
        <fullName evidence="3">Phage tail protein</fullName>
    </recommendedName>
</protein>
<dbReference type="RefSeq" id="WP_025489946.1">
    <property type="nucleotide sequence ID" value="NZ_JBKVAZ010000005.1"/>
</dbReference>
<evidence type="ECO:0000313" key="1">
    <source>
        <dbReference type="EMBL" id="RGE71234.1"/>
    </source>
</evidence>
<dbReference type="OrthoDB" id="8687147at2"/>
<dbReference type="Proteomes" id="UP000261166">
    <property type="component" value="Unassembled WGS sequence"/>
</dbReference>
<name>A0A3E3IVX7_9FIRM</name>
<dbReference type="EMBL" id="QVLU01000011">
    <property type="protein sequence ID" value="RGE71234.1"/>
    <property type="molecule type" value="Genomic_DNA"/>
</dbReference>
<proteinExistence type="predicted"/>
<comment type="caution">
    <text evidence="1">The sequence shown here is derived from an EMBL/GenBank/DDBJ whole genome shotgun (WGS) entry which is preliminary data.</text>
</comment>